<feature type="signal peptide" evidence="4">
    <location>
        <begin position="1"/>
        <end position="29"/>
    </location>
</feature>
<dbReference type="PANTHER" id="PTHR22835:SF544">
    <property type="entry name" value="OS10G0393700 PROTEIN"/>
    <property type="match status" value="1"/>
</dbReference>
<evidence type="ECO:0000256" key="3">
    <source>
        <dbReference type="SAM" id="MobiDB-lite"/>
    </source>
</evidence>
<proteinExistence type="inferred from homology"/>
<evidence type="ECO:0008006" key="7">
    <source>
        <dbReference type="Google" id="ProtNLM"/>
    </source>
</evidence>
<accession>A0A9W8CFW2</accession>
<dbReference type="Gene3D" id="3.40.50.1110">
    <property type="entry name" value="SGNH hydrolase"/>
    <property type="match status" value="1"/>
</dbReference>
<evidence type="ECO:0000256" key="1">
    <source>
        <dbReference type="ARBA" id="ARBA00008668"/>
    </source>
</evidence>
<dbReference type="InterPro" id="IPR001087">
    <property type="entry name" value="GDSL"/>
</dbReference>
<reference evidence="5 6" key="1">
    <citation type="submission" date="2022-10" db="EMBL/GenBank/DDBJ databases">
        <title>WGS assembly of Paspalum vaginatum 540-79.</title>
        <authorList>
            <person name="Sun G."/>
            <person name="Wase N."/>
            <person name="Shu S."/>
            <person name="Jenkins J."/>
            <person name="Zhou B."/>
            <person name="Torres-Rodriguez J."/>
            <person name="Chen C."/>
            <person name="Sandor L."/>
            <person name="Plott C."/>
            <person name="Yoshinga Y."/>
            <person name="Daum C."/>
            <person name="Qi P."/>
            <person name="Barry K."/>
            <person name="Lipzen A."/>
            <person name="Berry L."/>
            <person name="Pedersen C."/>
            <person name="Gottilla T."/>
            <person name="Foltz A."/>
            <person name="Yu H."/>
            <person name="O'Malley R."/>
            <person name="Zhang C."/>
            <person name="Devos K."/>
            <person name="Sigmon B."/>
            <person name="Yu B."/>
            <person name="Obata T."/>
            <person name="Schmutz J."/>
            <person name="Schnable J."/>
        </authorList>
    </citation>
    <scope>NUCLEOTIDE SEQUENCE [LARGE SCALE GENOMIC DNA]</scope>
    <source>
        <strain evidence="6">cv. 540-79</strain>
    </source>
</reference>
<evidence type="ECO:0000313" key="5">
    <source>
        <dbReference type="EMBL" id="KAJ1256242.1"/>
    </source>
</evidence>
<feature type="compositionally biased region" description="Low complexity" evidence="3">
    <location>
        <begin position="360"/>
        <end position="383"/>
    </location>
</feature>
<dbReference type="OrthoDB" id="1600564at2759"/>
<dbReference type="EMBL" id="MU629534">
    <property type="protein sequence ID" value="KAJ1256242.1"/>
    <property type="molecule type" value="Genomic_DNA"/>
</dbReference>
<gene>
    <name evidence="5" type="ORF">BS78_K056400</name>
</gene>
<feature type="chain" id="PRO_5040972648" description="GDSL esterase/lipase" evidence="4">
    <location>
        <begin position="30"/>
        <end position="383"/>
    </location>
</feature>
<keyword evidence="4" id="KW-0732">Signal</keyword>
<comment type="similarity">
    <text evidence="1">Belongs to the 'GDSL' lipolytic enzyme family.</text>
</comment>
<dbReference type="Proteomes" id="UP001164776">
    <property type="component" value="Unassembled WGS sequence"/>
</dbReference>
<protein>
    <recommendedName>
        <fullName evidence="7">GDSL esterase/lipase</fullName>
    </recommendedName>
</protein>
<comment type="caution">
    <text evidence="5">The sequence shown here is derived from an EMBL/GenBank/DDBJ whole genome shotgun (WGS) entry which is preliminary data.</text>
</comment>
<feature type="region of interest" description="Disordered" evidence="3">
    <location>
        <begin position="356"/>
        <end position="383"/>
    </location>
</feature>
<keyword evidence="6" id="KW-1185">Reference proteome</keyword>
<dbReference type="InterPro" id="IPR036514">
    <property type="entry name" value="SGNH_hydro_sf"/>
</dbReference>
<organism evidence="5 6">
    <name type="scientific">Paspalum vaginatum</name>
    <name type="common">seashore paspalum</name>
    <dbReference type="NCBI Taxonomy" id="158149"/>
    <lineage>
        <taxon>Eukaryota</taxon>
        <taxon>Viridiplantae</taxon>
        <taxon>Streptophyta</taxon>
        <taxon>Embryophyta</taxon>
        <taxon>Tracheophyta</taxon>
        <taxon>Spermatophyta</taxon>
        <taxon>Magnoliopsida</taxon>
        <taxon>Liliopsida</taxon>
        <taxon>Poales</taxon>
        <taxon>Poaceae</taxon>
        <taxon>PACMAD clade</taxon>
        <taxon>Panicoideae</taxon>
        <taxon>Andropogonodae</taxon>
        <taxon>Paspaleae</taxon>
        <taxon>Paspalinae</taxon>
        <taxon>Paspalum</taxon>
    </lineage>
</organism>
<dbReference type="AlphaFoldDB" id="A0A9W8CFW2"/>
<dbReference type="PANTHER" id="PTHR22835">
    <property type="entry name" value="ZINC FINGER FYVE DOMAIN CONTAINING PROTEIN"/>
    <property type="match status" value="1"/>
</dbReference>
<evidence type="ECO:0000313" key="6">
    <source>
        <dbReference type="Proteomes" id="UP001164776"/>
    </source>
</evidence>
<dbReference type="Pfam" id="PF00657">
    <property type="entry name" value="Lipase_GDSL"/>
    <property type="match status" value="1"/>
</dbReference>
<sequence length="383" mass="40198">MALFPASLPAAVPLLLILLVAAEPPAAYADTDGDRGMKWYSRVFAFGNSLTDTGNAAVFPVTAGGPFTMPPYGETYFGHPSGRASNGRLIVDFLVEGLKVPQPTPYLTGRTAADFLNGTNFAVGGATALDPAFLASKGIVTFVPISLSNETSWFENVVQLIKSSDYDQHRKIMASSVFYVGEISVNDYFFALMSNNSVNVAASLVPHIIGAIRSALTLRRPWIQSTPSSSISAMIAAGARTVAVSGMLPIGCEPQQPALFPGGPGDYDPATGCIARFNDLAELHNLALNKMLSELRLAHPGRTLIYADIYRPVVSAVASPASYGFGDTPLAACCGGGGGPYNFNFSTFCATPGRLPAPTRPSSSRGTGSTSRRLQTGSSHATC</sequence>
<dbReference type="GO" id="GO:0016788">
    <property type="term" value="F:hydrolase activity, acting on ester bonds"/>
    <property type="evidence" value="ECO:0007669"/>
    <property type="project" value="InterPro"/>
</dbReference>
<keyword evidence="2" id="KW-0325">Glycoprotein</keyword>
<evidence type="ECO:0000256" key="4">
    <source>
        <dbReference type="SAM" id="SignalP"/>
    </source>
</evidence>
<evidence type="ECO:0000256" key="2">
    <source>
        <dbReference type="ARBA" id="ARBA00023180"/>
    </source>
</evidence>
<name>A0A9W8CFW2_9POAL</name>